<proteinExistence type="predicted"/>
<protein>
    <submittedName>
        <fullName evidence="1">Uncharacterized protein</fullName>
    </submittedName>
</protein>
<dbReference type="InParanoid" id="A0A1V9XFV5"/>
<sequence length="114" mass="13250">GFELELARRLLEDVASRLRRVQRKDALSHNVIMYVTDYEELIALNKYLQLFWSDWLIPHMACIVKVFEGGRVVLQRAFKPDSRWALGRIHVTQIGSPYNLTELLQTINRALASP</sequence>
<evidence type="ECO:0000313" key="2">
    <source>
        <dbReference type="Proteomes" id="UP000192247"/>
    </source>
</evidence>
<gene>
    <name evidence="1" type="ORF">BIW11_10486</name>
</gene>
<accession>A0A1V9XFV5</accession>
<dbReference type="AlphaFoldDB" id="A0A1V9XFV5"/>
<feature type="non-terminal residue" evidence="1">
    <location>
        <position position="1"/>
    </location>
</feature>
<name>A0A1V9XFV5_9ACAR</name>
<evidence type="ECO:0000313" key="1">
    <source>
        <dbReference type="EMBL" id="OQR72283.1"/>
    </source>
</evidence>
<organism evidence="1 2">
    <name type="scientific">Tropilaelaps mercedesae</name>
    <dbReference type="NCBI Taxonomy" id="418985"/>
    <lineage>
        <taxon>Eukaryota</taxon>
        <taxon>Metazoa</taxon>
        <taxon>Ecdysozoa</taxon>
        <taxon>Arthropoda</taxon>
        <taxon>Chelicerata</taxon>
        <taxon>Arachnida</taxon>
        <taxon>Acari</taxon>
        <taxon>Parasitiformes</taxon>
        <taxon>Mesostigmata</taxon>
        <taxon>Gamasina</taxon>
        <taxon>Dermanyssoidea</taxon>
        <taxon>Laelapidae</taxon>
        <taxon>Tropilaelaps</taxon>
    </lineage>
</organism>
<comment type="caution">
    <text evidence="1">The sequence shown here is derived from an EMBL/GenBank/DDBJ whole genome shotgun (WGS) entry which is preliminary data.</text>
</comment>
<dbReference type="EMBL" id="MNPL01012118">
    <property type="protein sequence ID" value="OQR72283.1"/>
    <property type="molecule type" value="Genomic_DNA"/>
</dbReference>
<reference evidence="1 2" key="1">
    <citation type="journal article" date="2017" name="Gigascience">
        <title>Draft genome of the honey bee ectoparasitic mite, Tropilaelaps mercedesae, is shaped by the parasitic life history.</title>
        <authorList>
            <person name="Dong X."/>
            <person name="Armstrong S.D."/>
            <person name="Xia D."/>
            <person name="Makepeace B.L."/>
            <person name="Darby A.C."/>
            <person name="Kadowaki T."/>
        </authorList>
    </citation>
    <scope>NUCLEOTIDE SEQUENCE [LARGE SCALE GENOMIC DNA]</scope>
    <source>
        <strain evidence="1">Wuxi-XJTLU</strain>
    </source>
</reference>
<dbReference type="Proteomes" id="UP000192247">
    <property type="component" value="Unassembled WGS sequence"/>
</dbReference>
<keyword evidence="2" id="KW-1185">Reference proteome</keyword>